<evidence type="ECO:0000256" key="6">
    <source>
        <dbReference type="ARBA" id="ARBA00022989"/>
    </source>
</evidence>
<dbReference type="PATRIC" id="fig|1544416.3.peg.773"/>
<sequence>MALIYATFLGLPLTRLGRTWRDTRFLAALVVLNFVLVPAVVYALTRPIAQDQSTLVGVLLVLLAPCVDYVIVFSGLAGAAKEKLLASTPLLMVLQMLLLPVYLRLFAPQAQEVVHPGPFAQAFLFLIVVPLLAAALTQRLSLAAPARRLAEAGMVPLMVLTLAVVVATQIPEVRHDFPLRVIPLYAAFLLIMAPLGALVGKAFRQDVPATRALVFSGATRNSLVVLPLALTVPGAGAIVVAQTLVELVGMVAYVRLIPQWLR</sequence>
<dbReference type="InterPro" id="IPR038770">
    <property type="entry name" value="Na+/solute_symporter_sf"/>
</dbReference>
<dbReference type="STRING" id="1544416.Cocul_00772"/>
<feature type="transmembrane region" description="Helical" evidence="8">
    <location>
        <begin position="149"/>
        <end position="170"/>
    </location>
</feature>
<evidence type="ECO:0000256" key="5">
    <source>
        <dbReference type="ARBA" id="ARBA00022692"/>
    </source>
</evidence>
<dbReference type="GO" id="GO:0015297">
    <property type="term" value="F:antiporter activity"/>
    <property type="evidence" value="ECO:0007669"/>
    <property type="project" value="InterPro"/>
</dbReference>
<keyword evidence="6 8" id="KW-1133">Transmembrane helix</keyword>
<dbReference type="PANTHER" id="PTHR43057">
    <property type="entry name" value="ARSENITE EFFLUX TRANSPORTER"/>
    <property type="match status" value="1"/>
</dbReference>
<dbReference type="PANTHER" id="PTHR43057:SF1">
    <property type="entry name" value="ARSENICAL-RESISTANCE PROTEIN 3"/>
    <property type="match status" value="1"/>
</dbReference>
<feature type="transmembrane region" description="Helical" evidence="8">
    <location>
        <begin position="119"/>
        <end position="137"/>
    </location>
</feature>
<organism evidence="9 10">
    <name type="scientific">Corynebacterium oculi</name>
    <dbReference type="NCBI Taxonomy" id="1544416"/>
    <lineage>
        <taxon>Bacteria</taxon>
        <taxon>Bacillati</taxon>
        <taxon>Actinomycetota</taxon>
        <taxon>Actinomycetes</taxon>
        <taxon>Mycobacteriales</taxon>
        <taxon>Corynebacteriaceae</taxon>
        <taxon>Corynebacterium</taxon>
    </lineage>
</organism>
<dbReference type="Gene3D" id="1.20.1530.20">
    <property type="match status" value="1"/>
</dbReference>
<dbReference type="AlphaFoldDB" id="A0A0Q0U1H6"/>
<evidence type="ECO:0000313" key="9">
    <source>
        <dbReference type="EMBL" id="KQB85625.1"/>
    </source>
</evidence>
<evidence type="ECO:0000256" key="2">
    <source>
        <dbReference type="ARBA" id="ARBA00010110"/>
    </source>
</evidence>
<keyword evidence="7 8" id="KW-0472">Membrane</keyword>
<dbReference type="GO" id="GO:0015104">
    <property type="term" value="F:antimonite transmembrane transporter activity"/>
    <property type="evidence" value="ECO:0007669"/>
    <property type="project" value="TreeGrafter"/>
</dbReference>
<comment type="subcellular location">
    <subcellularLocation>
        <location evidence="1">Cell membrane</location>
        <topology evidence="1">Multi-pass membrane protein</topology>
    </subcellularLocation>
</comment>
<dbReference type="RefSeq" id="WP_425388763.1">
    <property type="nucleotide sequence ID" value="NZ_LKST01000001.1"/>
</dbReference>
<evidence type="ECO:0000256" key="4">
    <source>
        <dbReference type="ARBA" id="ARBA00022475"/>
    </source>
</evidence>
<feature type="transmembrane region" description="Helical" evidence="8">
    <location>
        <begin position="84"/>
        <end position="107"/>
    </location>
</feature>
<feature type="transmembrane region" description="Helical" evidence="8">
    <location>
        <begin position="182"/>
        <end position="200"/>
    </location>
</feature>
<dbReference type="Proteomes" id="UP000050517">
    <property type="component" value="Unassembled WGS sequence"/>
</dbReference>
<dbReference type="EMBL" id="LKST01000001">
    <property type="protein sequence ID" value="KQB85625.1"/>
    <property type="molecule type" value="Genomic_DNA"/>
</dbReference>
<keyword evidence="10" id="KW-1185">Reference proteome</keyword>
<name>A0A0Q0U1H6_9CORY</name>
<dbReference type="GO" id="GO:0015105">
    <property type="term" value="F:arsenite transmembrane transporter activity"/>
    <property type="evidence" value="ECO:0007669"/>
    <property type="project" value="TreeGrafter"/>
</dbReference>
<proteinExistence type="inferred from homology"/>
<reference evidence="9 10" key="1">
    <citation type="submission" date="2015-10" db="EMBL/GenBank/DDBJ databases">
        <title>Corynebacteirum lowii and Corynebacterium oculi species nova, derived from human clinical disease and and emended description of Corynebacterium mastiditis.</title>
        <authorList>
            <person name="Bernard K."/>
            <person name="Pacheco A.L."/>
            <person name="Mcdougall C."/>
            <person name="Burtx T."/>
            <person name="Weibe D."/>
            <person name="Tyler S."/>
            <person name="Olson A.B."/>
            <person name="Cnockaert M."/>
            <person name="Eguchi H."/>
            <person name="Kuwahara T."/>
            <person name="Nakayama-Imaohji H."/>
            <person name="Boudewijins M."/>
            <person name="Van Hoecke F."/>
            <person name="Bernier A.-M."/>
            <person name="Vandamme P."/>
        </authorList>
    </citation>
    <scope>NUCLEOTIDE SEQUENCE [LARGE SCALE GENOMIC DNA]</scope>
    <source>
        <strain evidence="9 10">NML 130210</strain>
    </source>
</reference>
<dbReference type="GO" id="GO:0005886">
    <property type="term" value="C:plasma membrane"/>
    <property type="evidence" value="ECO:0007669"/>
    <property type="project" value="UniProtKB-SubCell"/>
</dbReference>
<protein>
    <submittedName>
        <fullName evidence="9">Sodium Bile acid symporter family protein</fullName>
    </submittedName>
</protein>
<comment type="similarity">
    <text evidence="2">Belongs to the arsenical resistance-3 (ACR3) (TC 2.A.59) family.</text>
</comment>
<evidence type="ECO:0000256" key="8">
    <source>
        <dbReference type="SAM" id="Phobius"/>
    </source>
</evidence>
<dbReference type="Pfam" id="PF01758">
    <property type="entry name" value="SBF"/>
    <property type="match status" value="1"/>
</dbReference>
<dbReference type="InterPro" id="IPR002657">
    <property type="entry name" value="BilAc:Na_symport/Acr3"/>
</dbReference>
<evidence type="ECO:0000256" key="7">
    <source>
        <dbReference type="ARBA" id="ARBA00023136"/>
    </source>
</evidence>
<gene>
    <name evidence="9" type="ORF">Cocul_00772</name>
</gene>
<feature type="transmembrane region" description="Helical" evidence="8">
    <location>
        <begin position="25"/>
        <end position="44"/>
    </location>
</feature>
<evidence type="ECO:0000256" key="3">
    <source>
        <dbReference type="ARBA" id="ARBA00022448"/>
    </source>
</evidence>
<keyword evidence="5 8" id="KW-0812">Transmembrane</keyword>
<evidence type="ECO:0000256" key="1">
    <source>
        <dbReference type="ARBA" id="ARBA00004651"/>
    </source>
</evidence>
<accession>A0A0Q0U1H6</accession>
<feature type="transmembrane region" description="Helical" evidence="8">
    <location>
        <begin position="56"/>
        <end position="77"/>
    </location>
</feature>
<evidence type="ECO:0000313" key="10">
    <source>
        <dbReference type="Proteomes" id="UP000050517"/>
    </source>
</evidence>
<keyword evidence="4" id="KW-1003">Cell membrane</keyword>
<keyword evidence="3" id="KW-0813">Transport</keyword>
<comment type="caution">
    <text evidence="9">The sequence shown here is derived from an EMBL/GenBank/DDBJ whole genome shotgun (WGS) entry which is preliminary data.</text>
</comment>
<dbReference type="InterPro" id="IPR004706">
    <property type="entry name" value="Arsenical-R_Acr3"/>
</dbReference>